<comment type="caution">
    <text evidence="1">The sequence shown here is derived from an EMBL/GenBank/DDBJ whole genome shotgun (WGS) entry which is preliminary data.</text>
</comment>
<dbReference type="RefSeq" id="WP_378553410.1">
    <property type="nucleotide sequence ID" value="NZ_JBHSBA010000015.1"/>
</dbReference>
<evidence type="ECO:0000313" key="2">
    <source>
        <dbReference type="Proteomes" id="UP001595767"/>
    </source>
</evidence>
<reference evidence="2" key="1">
    <citation type="journal article" date="2019" name="Int. J. Syst. Evol. Microbiol.">
        <title>The Global Catalogue of Microorganisms (GCM) 10K type strain sequencing project: providing services to taxonomists for standard genome sequencing and annotation.</title>
        <authorList>
            <consortium name="The Broad Institute Genomics Platform"/>
            <consortium name="The Broad Institute Genome Sequencing Center for Infectious Disease"/>
            <person name="Wu L."/>
            <person name="Ma J."/>
        </authorList>
    </citation>
    <scope>NUCLEOTIDE SEQUENCE [LARGE SCALE GENOMIC DNA]</scope>
    <source>
        <strain evidence="2">CGMCC 4.7204</strain>
    </source>
</reference>
<keyword evidence="2" id="KW-1185">Reference proteome</keyword>
<gene>
    <name evidence="1" type="ORF">ACFOW8_22715</name>
</gene>
<dbReference type="Proteomes" id="UP001595767">
    <property type="component" value="Unassembled WGS sequence"/>
</dbReference>
<accession>A0ABV8LC16</accession>
<sequence length="141" mass="15380">MTAGVHAFDDYALEYQITRPRPARDALAEVLRPLDHVATRVRVRIEPWRASTATPTTFPVDELVGPLRDHCLDPLVSQQRSIRRRGIRLVGQDTLGFRRGGPPTSLGAAIASSTSGNIGESPVWPAVINTARPRPLPSVAK</sequence>
<evidence type="ECO:0000313" key="1">
    <source>
        <dbReference type="EMBL" id="MFC4127743.1"/>
    </source>
</evidence>
<name>A0ABV8LC16_9NOCA</name>
<protein>
    <submittedName>
        <fullName evidence="1">Uncharacterized protein</fullName>
    </submittedName>
</protein>
<organism evidence="1 2">
    <name type="scientific">Nocardia rhizosphaerae</name>
    <dbReference type="NCBI Taxonomy" id="1691571"/>
    <lineage>
        <taxon>Bacteria</taxon>
        <taxon>Bacillati</taxon>
        <taxon>Actinomycetota</taxon>
        <taxon>Actinomycetes</taxon>
        <taxon>Mycobacteriales</taxon>
        <taxon>Nocardiaceae</taxon>
        <taxon>Nocardia</taxon>
    </lineage>
</organism>
<proteinExistence type="predicted"/>
<dbReference type="EMBL" id="JBHSBA010000015">
    <property type="protein sequence ID" value="MFC4127743.1"/>
    <property type="molecule type" value="Genomic_DNA"/>
</dbReference>